<dbReference type="Pfam" id="PF00149">
    <property type="entry name" value="Metallophos"/>
    <property type="match status" value="1"/>
</dbReference>
<dbReference type="AlphaFoldDB" id="A0A1L0BV18"/>
<dbReference type="InterPro" id="IPR029052">
    <property type="entry name" value="Metallo-depent_PP-like"/>
</dbReference>
<dbReference type="PRINTS" id="PR00114">
    <property type="entry name" value="STPHPHTASE"/>
</dbReference>
<evidence type="ECO:0000256" key="1">
    <source>
        <dbReference type="ARBA" id="ARBA00022723"/>
    </source>
</evidence>
<evidence type="ECO:0000256" key="3">
    <source>
        <dbReference type="ARBA" id="ARBA00022912"/>
    </source>
</evidence>
<dbReference type="PANTHER" id="PTHR11668">
    <property type="entry name" value="SERINE/THREONINE PROTEIN PHOSPHATASE"/>
    <property type="match status" value="1"/>
</dbReference>
<reference evidence="11" key="1">
    <citation type="submission" date="2016-10" db="EMBL/GenBank/DDBJ databases">
        <authorList>
            <person name="Geijer C."/>
            <person name="Jareborg N."/>
            <person name="Dainat J."/>
        </authorList>
    </citation>
    <scope>NUCLEOTIDE SEQUENCE [LARGE SCALE GENOMIC DNA]</scope>
    <source>
        <strain evidence="11">PYCC 4715</strain>
    </source>
</reference>
<evidence type="ECO:0000256" key="7">
    <source>
        <dbReference type="RuleBase" id="RU004273"/>
    </source>
</evidence>
<dbReference type="InterPro" id="IPR006186">
    <property type="entry name" value="Ser/Thr-sp_prot-phosphatase"/>
</dbReference>
<evidence type="ECO:0000256" key="5">
    <source>
        <dbReference type="ARBA" id="ARBA00047761"/>
    </source>
</evidence>
<dbReference type="PROSITE" id="PS00125">
    <property type="entry name" value="SER_THR_PHOSPHATASE"/>
    <property type="match status" value="1"/>
</dbReference>
<dbReference type="Proteomes" id="UP000182259">
    <property type="component" value="Chromosome IV"/>
</dbReference>
<dbReference type="Gene3D" id="3.60.21.10">
    <property type="match status" value="1"/>
</dbReference>
<dbReference type="GO" id="GO:0007059">
    <property type="term" value="P:chromosome segregation"/>
    <property type="evidence" value="ECO:0007669"/>
    <property type="project" value="TreeGrafter"/>
</dbReference>
<sequence length="572" mass="63301">MGNNPSKNDPLPNISSAVSLSSSGVAVADLDSDDASPALSRPTGNGSDILLEKMSNFKLNDPSPYSKASPQSIPSRKPQRTSVPARDYQLDIDIDTSMAALLSTNSHSPHSPTSPAKLPRSASNYVLTSDYVVAEYASSVDSLRSGHLSVSPVFTTSGEHKDESLVLSVSSLANSPIYVKSGSGHGNPFQTPLESSLDPIVEGSVESTPEPKHSRRSSHSKSADLGRTVLSKQSSKSSARSLASISPPLPPVNRKVDFDLDLIIDKLLEIGMKKVSSPYSPLKSRRGKDKLPLTTQELKQILAKSRSIFMEQPTLLKLSPPVKIVGDIHGQFHDLIRIFNSCGYPPHTNYLFLGDYVDRGYKSLETILLLLCYKIKYPENFFMLRGNHESANITKIYGFYDECKRRLPLISGSHKLWKNFIDVFNTLPIAATINDKIFCIHGGLSPELHSLKQIEQIQRPTDIPDKGLLADLLWSDPDPLVRTFSHTNWPKNDRGVSYCFGKKHVDHFLTNFNMDLIVRGHMVVEDGYEFFNKRKLVTVFSAPNYCGEFNNYGAIMSVDKKLCCSFELLKPQ</sequence>
<evidence type="ECO:0000259" key="9">
    <source>
        <dbReference type="PROSITE" id="PS00125"/>
    </source>
</evidence>
<dbReference type="GO" id="GO:0046872">
    <property type="term" value="F:metal ion binding"/>
    <property type="evidence" value="ECO:0007669"/>
    <property type="project" value="UniProtKB-KW"/>
</dbReference>
<keyword evidence="1" id="KW-0479">Metal-binding</keyword>
<dbReference type="EMBL" id="LT635767">
    <property type="protein sequence ID" value="SGZ55107.1"/>
    <property type="molecule type" value="Genomic_DNA"/>
</dbReference>
<feature type="compositionally biased region" description="Low complexity" evidence="8">
    <location>
        <begin position="231"/>
        <end position="246"/>
    </location>
</feature>
<name>A0A1L0BV18_9ASCO</name>
<evidence type="ECO:0000256" key="6">
    <source>
        <dbReference type="ARBA" id="ARBA00048336"/>
    </source>
</evidence>
<evidence type="ECO:0000256" key="2">
    <source>
        <dbReference type="ARBA" id="ARBA00022801"/>
    </source>
</evidence>
<dbReference type="SMART" id="SM00156">
    <property type="entry name" value="PP2Ac"/>
    <property type="match status" value="1"/>
</dbReference>
<dbReference type="InterPro" id="IPR050341">
    <property type="entry name" value="PP1_catalytic_subunit"/>
</dbReference>
<dbReference type="GO" id="GO:0007346">
    <property type="term" value="P:regulation of mitotic cell cycle"/>
    <property type="evidence" value="ECO:0007669"/>
    <property type="project" value="TreeGrafter"/>
</dbReference>
<evidence type="ECO:0000313" key="11">
    <source>
        <dbReference type="Proteomes" id="UP000182259"/>
    </source>
</evidence>
<dbReference type="GO" id="GO:0005737">
    <property type="term" value="C:cytoplasm"/>
    <property type="evidence" value="ECO:0007669"/>
    <property type="project" value="TreeGrafter"/>
</dbReference>
<dbReference type="PANTHER" id="PTHR11668:SF423">
    <property type="entry name" value="SERINE_THREONINE-PROTEIN PHOSPHATASE PPQ"/>
    <property type="match status" value="1"/>
</dbReference>
<feature type="region of interest" description="Disordered" evidence="8">
    <location>
        <begin position="1"/>
        <end position="85"/>
    </location>
</feature>
<gene>
    <name evidence="10" type="ORF">SAMEA4029009_CIC11G00000002905</name>
</gene>
<dbReference type="GO" id="GO:0004722">
    <property type="term" value="F:protein serine/threonine phosphatase activity"/>
    <property type="evidence" value="ECO:0007669"/>
    <property type="project" value="UniProtKB-EC"/>
</dbReference>
<keyword evidence="2 7" id="KW-0378">Hydrolase</keyword>
<evidence type="ECO:0000313" key="10">
    <source>
        <dbReference type="EMBL" id="SGZ55107.1"/>
    </source>
</evidence>
<comment type="catalytic activity">
    <reaction evidence="5">
        <text>O-phospho-L-seryl-[protein] + H2O = L-seryl-[protein] + phosphate</text>
        <dbReference type="Rhea" id="RHEA:20629"/>
        <dbReference type="Rhea" id="RHEA-COMP:9863"/>
        <dbReference type="Rhea" id="RHEA-COMP:11604"/>
        <dbReference type="ChEBI" id="CHEBI:15377"/>
        <dbReference type="ChEBI" id="CHEBI:29999"/>
        <dbReference type="ChEBI" id="CHEBI:43474"/>
        <dbReference type="ChEBI" id="CHEBI:83421"/>
        <dbReference type="EC" id="3.1.3.16"/>
    </reaction>
</comment>
<dbReference type="Pfam" id="PF16891">
    <property type="entry name" value="STPPase_N"/>
    <property type="match status" value="1"/>
</dbReference>
<protein>
    <recommendedName>
        <fullName evidence="7">Serine/threonine-protein phosphatase</fullName>
        <ecNumber evidence="7">3.1.3.16</ecNumber>
    </recommendedName>
</protein>
<feature type="compositionally biased region" description="Low complexity" evidence="8">
    <location>
        <begin position="15"/>
        <end position="40"/>
    </location>
</feature>
<proteinExistence type="inferred from homology"/>
<dbReference type="GO" id="GO:0005634">
    <property type="term" value="C:nucleus"/>
    <property type="evidence" value="ECO:0007669"/>
    <property type="project" value="TreeGrafter"/>
</dbReference>
<comment type="catalytic activity">
    <reaction evidence="6 7">
        <text>O-phospho-L-threonyl-[protein] + H2O = L-threonyl-[protein] + phosphate</text>
        <dbReference type="Rhea" id="RHEA:47004"/>
        <dbReference type="Rhea" id="RHEA-COMP:11060"/>
        <dbReference type="Rhea" id="RHEA-COMP:11605"/>
        <dbReference type="ChEBI" id="CHEBI:15377"/>
        <dbReference type="ChEBI" id="CHEBI:30013"/>
        <dbReference type="ChEBI" id="CHEBI:43474"/>
        <dbReference type="ChEBI" id="CHEBI:61977"/>
        <dbReference type="EC" id="3.1.3.16"/>
    </reaction>
</comment>
<comment type="similarity">
    <text evidence="7">Belongs to the PPP phosphatase family.</text>
</comment>
<dbReference type="InterPro" id="IPR004843">
    <property type="entry name" value="Calcineurin-like_PHP"/>
</dbReference>
<feature type="domain" description="Serine/threonine specific protein phosphatases" evidence="9">
    <location>
        <begin position="384"/>
        <end position="389"/>
    </location>
</feature>
<dbReference type="SUPFAM" id="SSF56300">
    <property type="entry name" value="Metallo-dependent phosphatases"/>
    <property type="match status" value="1"/>
</dbReference>
<feature type="region of interest" description="Disordered" evidence="8">
    <location>
        <begin position="202"/>
        <end position="246"/>
    </location>
</feature>
<evidence type="ECO:0000256" key="8">
    <source>
        <dbReference type="SAM" id="MobiDB-lite"/>
    </source>
</evidence>
<dbReference type="InterPro" id="IPR031675">
    <property type="entry name" value="STPPase_N"/>
</dbReference>
<evidence type="ECO:0000256" key="4">
    <source>
        <dbReference type="ARBA" id="ARBA00023211"/>
    </source>
</evidence>
<accession>A0A1L0BV18</accession>
<dbReference type="EC" id="3.1.3.16" evidence="7"/>
<dbReference type="FunFam" id="3.60.21.10:FF:000026">
    <property type="entry name" value="Serine/threonine-protein phosphatase"/>
    <property type="match status" value="1"/>
</dbReference>
<keyword evidence="3" id="KW-0904">Protein phosphatase</keyword>
<keyword evidence="4" id="KW-0464">Manganese</keyword>
<organism evidence="10 11">
    <name type="scientific">Sungouiella intermedia</name>
    <dbReference type="NCBI Taxonomy" id="45354"/>
    <lineage>
        <taxon>Eukaryota</taxon>
        <taxon>Fungi</taxon>
        <taxon>Dikarya</taxon>
        <taxon>Ascomycota</taxon>
        <taxon>Saccharomycotina</taxon>
        <taxon>Pichiomycetes</taxon>
        <taxon>Metschnikowiaceae</taxon>
        <taxon>Sungouiella</taxon>
    </lineage>
</organism>